<dbReference type="PROSITE" id="PS50166">
    <property type="entry name" value="IMPORTIN_B_NT"/>
    <property type="match status" value="1"/>
</dbReference>
<accession>A0A388LXW9</accession>
<dbReference type="Gramene" id="GBG87101">
    <property type="protein sequence ID" value="GBG87101"/>
    <property type="gene ID" value="CBR_g44557"/>
</dbReference>
<dbReference type="InterPro" id="IPR001494">
    <property type="entry name" value="Importin-beta_N"/>
</dbReference>
<dbReference type="InterPro" id="IPR011989">
    <property type="entry name" value="ARM-like"/>
</dbReference>
<dbReference type="SMART" id="SM00913">
    <property type="entry name" value="IBN_N"/>
    <property type="match status" value="1"/>
</dbReference>
<dbReference type="PANTHER" id="PTHR10997:SF7">
    <property type="entry name" value="IMPORTIN-11"/>
    <property type="match status" value="1"/>
</dbReference>
<comment type="caution">
    <text evidence="5">The sequence shown here is derived from an EMBL/GenBank/DDBJ whole genome shotgun (WGS) entry which is preliminary data.</text>
</comment>
<name>A0A388LXW9_CHABU</name>
<keyword evidence="2" id="KW-0813">Transport</keyword>
<comment type="subcellular location">
    <subcellularLocation>
        <location evidence="1">Nucleus</location>
    </subcellularLocation>
</comment>
<dbReference type="GO" id="GO:0005829">
    <property type="term" value="C:cytosol"/>
    <property type="evidence" value="ECO:0007669"/>
    <property type="project" value="TreeGrafter"/>
</dbReference>
<dbReference type="GO" id="GO:0006606">
    <property type="term" value="P:protein import into nucleus"/>
    <property type="evidence" value="ECO:0007669"/>
    <property type="project" value="TreeGrafter"/>
</dbReference>
<dbReference type="GO" id="GO:0031267">
    <property type="term" value="F:small GTPase binding"/>
    <property type="evidence" value="ECO:0007669"/>
    <property type="project" value="InterPro"/>
</dbReference>
<dbReference type="PANTHER" id="PTHR10997">
    <property type="entry name" value="IMPORTIN-7, 8, 11"/>
    <property type="match status" value="1"/>
</dbReference>
<dbReference type="InterPro" id="IPR016024">
    <property type="entry name" value="ARM-type_fold"/>
</dbReference>
<dbReference type="AlphaFoldDB" id="A0A388LXW9"/>
<keyword evidence="6" id="KW-1185">Reference proteome</keyword>
<dbReference type="Gene3D" id="1.25.10.10">
    <property type="entry name" value="Leucine-rich Repeat Variant"/>
    <property type="match status" value="1"/>
</dbReference>
<evidence type="ECO:0000256" key="1">
    <source>
        <dbReference type="ARBA" id="ARBA00004123"/>
    </source>
</evidence>
<dbReference type="OrthoDB" id="361693at2759"/>
<dbReference type="STRING" id="69332.A0A388LXW9"/>
<sequence>MALTPADIQSVYSLLQNAVSQEEKQRKPSEAALSSWENRPGFCSCLMEIISARDLDSQHGVRWLAAVYFKNSIARYWRNRRDTIMGISDGEKTHLRRKLLEELKEENNQVSVQLALLVSKIARFDYPKEWPELFPSLIQKLQSSDVLLTERVYMVLNQLLKELSTKRLAADQKNFAEDLRLGPLALLRVDLEVSLSELLQDVPEMTLMLLEVLAEI</sequence>
<dbReference type="SUPFAM" id="SSF48371">
    <property type="entry name" value="ARM repeat"/>
    <property type="match status" value="1"/>
</dbReference>
<dbReference type="EMBL" id="BFEA01000595">
    <property type="protein sequence ID" value="GBG87101.1"/>
    <property type="molecule type" value="Genomic_DNA"/>
</dbReference>
<gene>
    <name evidence="5" type="ORF">CBR_g44557</name>
</gene>
<dbReference type="InterPro" id="IPR013598">
    <property type="entry name" value="Exportin-1/Importin-b-like"/>
</dbReference>
<keyword evidence="3" id="KW-0539">Nucleus</keyword>
<proteinExistence type="predicted"/>
<protein>
    <recommendedName>
        <fullName evidence="4">Importin N-terminal domain-containing protein</fullName>
    </recommendedName>
</protein>
<feature type="domain" description="Importin N-terminal" evidence="4">
    <location>
        <begin position="29"/>
        <end position="105"/>
    </location>
</feature>
<dbReference type="Pfam" id="PF08389">
    <property type="entry name" value="Xpo1"/>
    <property type="match status" value="1"/>
</dbReference>
<evidence type="ECO:0000256" key="3">
    <source>
        <dbReference type="ARBA" id="ARBA00023242"/>
    </source>
</evidence>
<evidence type="ECO:0000313" key="5">
    <source>
        <dbReference type="EMBL" id="GBG87101.1"/>
    </source>
</evidence>
<dbReference type="Proteomes" id="UP000265515">
    <property type="component" value="Unassembled WGS sequence"/>
</dbReference>
<evidence type="ECO:0000259" key="4">
    <source>
        <dbReference type="PROSITE" id="PS50166"/>
    </source>
</evidence>
<dbReference type="Pfam" id="PF03810">
    <property type="entry name" value="IBN_N"/>
    <property type="match status" value="1"/>
</dbReference>
<organism evidence="5 6">
    <name type="scientific">Chara braunii</name>
    <name type="common">Braun's stonewort</name>
    <dbReference type="NCBI Taxonomy" id="69332"/>
    <lineage>
        <taxon>Eukaryota</taxon>
        <taxon>Viridiplantae</taxon>
        <taxon>Streptophyta</taxon>
        <taxon>Charophyceae</taxon>
        <taxon>Charales</taxon>
        <taxon>Characeae</taxon>
        <taxon>Chara</taxon>
    </lineage>
</organism>
<evidence type="ECO:0000313" key="6">
    <source>
        <dbReference type="Proteomes" id="UP000265515"/>
    </source>
</evidence>
<reference evidence="5 6" key="1">
    <citation type="journal article" date="2018" name="Cell">
        <title>The Chara Genome: Secondary Complexity and Implications for Plant Terrestrialization.</title>
        <authorList>
            <person name="Nishiyama T."/>
            <person name="Sakayama H."/>
            <person name="Vries J.D."/>
            <person name="Buschmann H."/>
            <person name="Saint-Marcoux D."/>
            <person name="Ullrich K.K."/>
            <person name="Haas F.B."/>
            <person name="Vanderstraeten L."/>
            <person name="Becker D."/>
            <person name="Lang D."/>
            <person name="Vosolsobe S."/>
            <person name="Rombauts S."/>
            <person name="Wilhelmsson P.K.I."/>
            <person name="Janitza P."/>
            <person name="Kern R."/>
            <person name="Heyl A."/>
            <person name="Rumpler F."/>
            <person name="Villalobos L.I.A.C."/>
            <person name="Clay J.M."/>
            <person name="Skokan R."/>
            <person name="Toyoda A."/>
            <person name="Suzuki Y."/>
            <person name="Kagoshima H."/>
            <person name="Schijlen E."/>
            <person name="Tajeshwar N."/>
            <person name="Catarino B."/>
            <person name="Hetherington A.J."/>
            <person name="Saltykova A."/>
            <person name="Bonnot C."/>
            <person name="Breuninger H."/>
            <person name="Symeonidi A."/>
            <person name="Radhakrishnan G.V."/>
            <person name="Van Nieuwerburgh F."/>
            <person name="Deforce D."/>
            <person name="Chang C."/>
            <person name="Karol K.G."/>
            <person name="Hedrich R."/>
            <person name="Ulvskov P."/>
            <person name="Glockner G."/>
            <person name="Delwiche C.F."/>
            <person name="Petrasek J."/>
            <person name="Van de Peer Y."/>
            <person name="Friml J."/>
            <person name="Beilby M."/>
            <person name="Dolan L."/>
            <person name="Kohara Y."/>
            <person name="Sugano S."/>
            <person name="Fujiyama A."/>
            <person name="Delaux P.-M."/>
            <person name="Quint M."/>
            <person name="TheiBen G."/>
            <person name="Hagemann M."/>
            <person name="Harholt J."/>
            <person name="Dunand C."/>
            <person name="Zachgo S."/>
            <person name="Langdale J."/>
            <person name="Maumus F."/>
            <person name="Straeten D.V.D."/>
            <person name="Gould S.B."/>
            <person name="Rensing S.A."/>
        </authorList>
    </citation>
    <scope>NUCLEOTIDE SEQUENCE [LARGE SCALE GENOMIC DNA]</scope>
    <source>
        <strain evidence="5 6">S276</strain>
    </source>
</reference>
<dbReference type="GO" id="GO:0005635">
    <property type="term" value="C:nuclear envelope"/>
    <property type="evidence" value="ECO:0007669"/>
    <property type="project" value="TreeGrafter"/>
</dbReference>
<evidence type="ECO:0000256" key="2">
    <source>
        <dbReference type="ARBA" id="ARBA00022448"/>
    </source>
</evidence>